<dbReference type="eggNOG" id="COG3706">
    <property type="taxonomic scope" value="Bacteria"/>
</dbReference>
<evidence type="ECO:0000259" key="3">
    <source>
        <dbReference type="PROSITE" id="PS50887"/>
    </source>
</evidence>
<dbReference type="GO" id="GO:0052621">
    <property type="term" value="F:diguanylate cyclase activity"/>
    <property type="evidence" value="ECO:0007669"/>
    <property type="project" value="UniProtKB-EC"/>
</dbReference>
<dbReference type="Gene3D" id="3.30.450.40">
    <property type="match status" value="1"/>
</dbReference>
<dbReference type="InterPro" id="IPR029016">
    <property type="entry name" value="GAF-like_dom_sf"/>
</dbReference>
<protein>
    <recommendedName>
        <fullName evidence="1">diguanylate cyclase</fullName>
        <ecNumber evidence="1">2.7.7.65</ecNumber>
    </recommendedName>
</protein>
<accession>A0A0B0EBS5</accession>
<dbReference type="PANTHER" id="PTHR45138">
    <property type="entry name" value="REGULATORY COMPONENTS OF SENSORY TRANSDUCTION SYSTEM"/>
    <property type="match status" value="1"/>
</dbReference>
<evidence type="ECO:0000313" key="5">
    <source>
        <dbReference type="Proteomes" id="UP000030652"/>
    </source>
</evidence>
<dbReference type="AlphaFoldDB" id="A0A0B0EBS5"/>
<dbReference type="InterPro" id="IPR000160">
    <property type="entry name" value="GGDEF_dom"/>
</dbReference>
<dbReference type="CDD" id="cd01949">
    <property type="entry name" value="GGDEF"/>
    <property type="match status" value="1"/>
</dbReference>
<dbReference type="InterPro" id="IPR029787">
    <property type="entry name" value="Nucleotide_cyclase"/>
</dbReference>
<comment type="catalytic activity">
    <reaction evidence="2">
        <text>2 GTP = 3',3'-c-di-GMP + 2 diphosphate</text>
        <dbReference type="Rhea" id="RHEA:24898"/>
        <dbReference type="ChEBI" id="CHEBI:33019"/>
        <dbReference type="ChEBI" id="CHEBI:37565"/>
        <dbReference type="ChEBI" id="CHEBI:58805"/>
        <dbReference type="EC" id="2.7.7.65"/>
    </reaction>
</comment>
<dbReference type="InterPro" id="IPR050469">
    <property type="entry name" value="Diguanylate_Cyclase"/>
</dbReference>
<dbReference type="PROSITE" id="PS50887">
    <property type="entry name" value="GGDEF"/>
    <property type="match status" value="1"/>
</dbReference>
<dbReference type="PANTHER" id="PTHR45138:SF9">
    <property type="entry name" value="DIGUANYLATE CYCLASE DGCM-RELATED"/>
    <property type="match status" value="1"/>
</dbReference>
<evidence type="ECO:0000256" key="2">
    <source>
        <dbReference type="ARBA" id="ARBA00034247"/>
    </source>
</evidence>
<dbReference type="Proteomes" id="UP000030652">
    <property type="component" value="Unassembled WGS sequence"/>
</dbReference>
<dbReference type="SMART" id="SM00267">
    <property type="entry name" value="GGDEF"/>
    <property type="match status" value="1"/>
</dbReference>
<dbReference type="EC" id="2.7.7.65" evidence="1"/>
<evidence type="ECO:0000313" key="4">
    <source>
        <dbReference type="EMBL" id="KHE90737.1"/>
    </source>
</evidence>
<dbReference type="NCBIfam" id="TIGR00254">
    <property type="entry name" value="GGDEF"/>
    <property type="match status" value="1"/>
</dbReference>
<comment type="caution">
    <text evidence="4">The sequence shown here is derived from an EMBL/GenBank/DDBJ whole genome shotgun (WGS) entry which is preliminary data.</text>
</comment>
<dbReference type="Pfam" id="PF00990">
    <property type="entry name" value="GGDEF"/>
    <property type="match status" value="1"/>
</dbReference>
<proteinExistence type="predicted"/>
<reference evidence="4 5" key="1">
    <citation type="submission" date="2014-10" db="EMBL/GenBank/DDBJ databases">
        <title>Draft genome of anammox bacterium scalindua brodae, obtained using differential coverage binning of sequence data from two enrichment reactors.</title>
        <authorList>
            <person name="Speth D.R."/>
            <person name="Russ L."/>
            <person name="Kartal B."/>
            <person name="Op den Camp H.J."/>
            <person name="Dutilh B.E."/>
            <person name="Jetten M.S."/>
        </authorList>
    </citation>
    <scope>NUCLEOTIDE SEQUENCE [LARGE SCALE GENOMIC DNA]</scope>
    <source>
        <strain evidence="4">RU1</strain>
    </source>
</reference>
<dbReference type="InterPro" id="IPR043128">
    <property type="entry name" value="Rev_trsase/Diguanyl_cyclase"/>
</dbReference>
<feature type="domain" description="GGDEF" evidence="3">
    <location>
        <begin position="362"/>
        <end position="496"/>
    </location>
</feature>
<dbReference type="SUPFAM" id="SSF55781">
    <property type="entry name" value="GAF domain-like"/>
    <property type="match status" value="1"/>
</dbReference>
<name>A0A0B0EBS5_9BACT</name>
<dbReference type="InterPro" id="IPR003018">
    <property type="entry name" value="GAF"/>
</dbReference>
<gene>
    <name evidence="4" type="ORF">SCABRO_03525</name>
</gene>
<sequence length="499" mass="57094">MDKLNRKVAADIRQVPPHVLELMLDVILEVMRAEHGSIMLLDEESNELSIKTARGLKEEIIHSARARLGRGIAGKVAASGQSLFLKGTAEKRQLEIGLEDLVHPEIDTAYVAPIKFVNGRAGVINIKSLHPNHEIKPEKEHLVQEILNRFSEYLLQVKLRPDSHESSSQLYMMNIFQEYNTLRELREVFDYIFQLIAEIMKTPKKGFFLLKNHESNFFDLILGYGFELNNYCEIYEKLIPQFKEIRFQPNGNITIFNIKDFSLSPNTFFNEELLVFMPLKLENSVKGYIVFFVDEAPRLDKTTNSFIQTICATTAQTMDVSVSGQKFRERVFVDSLTGTYNYGLWWKRLDEEFSRARRLKGTKISLIMIDIDRFDQLNLAHGYFVGDQLLRIIADRIKRSIRPIDIVGRIGGEEFGIALVNTEKKCSLNVINRIVDAVSEIPTEIRIKLSYPITLSCGISEYPKDAKDPGELVDRAKTALVSAKIMGGNCIKFFETLEE</sequence>
<dbReference type="Pfam" id="PF13185">
    <property type="entry name" value="GAF_2"/>
    <property type="match status" value="1"/>
</dbReference>
<organism evidence="4 5">
    <name type="scientific">Candidatus Scalindua brodae</name>
    <dbReference type="NCBI Taxonomy" id="237368"/>
    <lineage>
        <taxon>Bacteria</taxon>
        <taxon>Pseudomonadati</taxon>
        <taxon>Planctomycetota</taxon>
        <taxon>Candidatus Brocadiia</taxon>
        <taxon>Candidatus Brocadiales</taxon>
        <taxon>Candidatus Scalinduaceae</taxon>
        <taxon>Candidatus Scalindua</taxon>
    </lineage>
</organism>
<evidence type="ECO:0000256" key="1">
    <source>
        <dbReference type="ARBA" id="ARBA00012528"/>
    </source>
</evidence>
<dbReference type="Gene3D" id="3.30.70.270">
    <property type="match status" value="1"/>
</dbReference>
<dbReference type="SUPFAM" id="SSF55073">
    <property type="entry name" value="Nucleotide cyclase"/>
    <property type="match status" value="1"/>
</dbReference>
<dbReference type="EMBL" id="JRYO01000243">
    <property type="protein sequence ID" value="KHE90737.1"/>
    <property type="molecule type" value="Genomic_DNA"/>
</dbReference>